<evidence type="ECO:0000313" key="2">
    <source>
        <dbReference type="Proteomes" id="UP001054252"/>
    </source>
</evidence>
<keyword evidence="2" id="KW-1185">Reference proteome</keyword>
<proteinExistence type="predicted"/>
<reference evidence="1 2" key="1">
    <citation type="journal article" date="2021" name="Commun. Biol.">
        <title>The genome of Shorea leprosula (Dipterocarpaceae) highlights the ecological relevance of drought in aseasonal tropical rainforests.</title>
        <authorList>
            <person name="Ng K.K.S."/>
            <person name="Kobayashi M.J."/>
            <person name="Fawcett J.A."/>
            <person name="Hatakeyama M."/>
            <person name="Paape T."/>
            <person name="Ng C.H."/>
            <person name="Ang C.C."/>
            <person name="Tnah L.H."/>
            <person name="Lee C.T."/>
            <person name="Nishiyama T."/>
            <person name="Sese J."/>
            <person name="O'Brien M.J."/>
            <person name="Copetti D."/>
            <person name="Mohd Noor M.I."/>
            <person name="Ong R.C."/>
            <person name="Putra M."/>
            <person name="Sireger I.Z."/>
            <person name="Indrioko S."/>
            <person name="Kosugi Y."/>
            <person name="Izuno A."/>
            <person name="Isagi Y."/>
            <person name="Lee S.L."/>
            <person name="Shimizu K.K."/>
        </authorList>
    </citation>
    <scope>NUCLEOTIDE SEQUENCE [LARGE SCALE GENOMIC DNA]</scope>
    <source>
        <strain evidence="1">214</strain>
    </source>
</reference>
<evidence type="ECO:0000313" key="1">
    <source>
        <dbReference type="EMBL" id="GKU85991.1"/>
    </source>
</evidence>
<sequence length="58" mass="6869">MYLKVWERIYCFVLACKIILNKQFSGHYFLLIKIGFTGLLNLPCHYHSGKFYISAIPR</sequence>
<dbReference type="EMBL" id="BPVZ01000001">
    <property type="protein sequence ID" value="GKU85991.1"/>
    <property type="molecule type" value="Genomic_DNA"/>
</dbReference>
<accession>A0AAV5HFQ0</accession>
<name>A0AAV5HFQ0_9ROSI</name>
<dbReference type="AlphaFoldDB" id="A0AAV5HFQ0"/>
<comment type="caution">
    <text evidence="1">The sequence shown here is derived from an EMBL/GenBank/DDBJ whole genome shotgun (WGS) entry which is preliminary data.</text>
</comment>
<gene>
    <name evidence="1" type="ORF">SLEP1_g582</name>
</gene>
<dbReference type="Proteomes" id="UP001054252">
    <property type="component" value="Unassembled WGS sequence"/>
</dbReference>
<organism evidence="1 2">
    <name type="scientific">Rubroshorea leprosula</name>
    <dbReference type="NCBI Taxonomy" id="152421"/>
    <lineage>
        <taxon>Eukaryota</taxon>
        <taxon>Viridiplantae</taxon>
        <taxon>Streptophyta</taxon>
        <taxon>Embryophyta</taxon>
        <taxon>Tracheophyta</taxon>
        <taxon>Spermatophyta</taxon>
        <taxon>Magnoliopsida</taxon>
        <taxon>eudicotyledons</taxon>
        <taxon>Gunneridae</taxon>
        <taxon>Pentapetalae</taxon>
        <taxon>rosids</taxon>
        <taxon>malvids</taxon>
        <taxon>Malvales</taxon>
        <taxon>Dipterocarpaceae</taxon>
        <taxon>Rubroshorea</taxon>
    </lineage>
</organism>
<protein>
    <submittedName>
        <fullName evidence="1">Uncharacterized protein</fullName>
    </submittedName>
</protein>